<name>A0A934QW01_9PSEU</name>
<dbReference type="EC" id="3.1.2.4" evidence="2"/>
<evidence type="ECO:0000313" key="5">
    <source>
        <dbReference type="EMBL" id="MBK1787217.1"/>
    </source>
</evidence>
<comment type="catalytic activity">
    <reaction evidence="1">
        <text>3-hydroxy-2-methylpropanoyl-CoA + H2O = 3-hydroxy-2-methylpropanoate + CoA + H(+)</text>
        <dbReference type="Rhea" id="RHEA:20888"/>
        <dbReference type="ChEBI" id="CHEBI:11805"/>
        <dbReference type="ChEBI" id="CHEBI:15377"/>
        <dbReference type="ChEBI" id="CHEBI:15378"/>
        <dbReference type="ChEBI" id="CHEBI:57287"/>
        <dbReference type="ChEBI" id="CHEBI:57340"/>
        <dbReference type="EC" id="3.1.2.4"/>
    </reaction>
</comment>
<evidence type="ECO:0000313" key="6">
    <source>
        <dbReference type="Proteomes" id="UP000635245"/>
    </source>
</evidence>
<dbReference type="EMBL" id="JAENJH010000006">
    <property type="protein sequence ID" value="MBK1787217.1"/>
    <property type="molecule type" value="Genomic_DNA"/>
</dbReference>
<organism evidence="5 6">
    <name type="scientific">Prauserella cavernicola</name>
    <dbReference type="NCBI Taxonomy" id="2800127"/>
    <lineage>
        <taxon>Bacteria</taxon>
        <taxon>Bacillati</taxon>
        <taxon>Actinomycetota</taxon>
        <taxon>Actinomycetes</taxon>
        <taxon>Pseudonocardiales</taxon>
        <taxon>Pseudonocardiaceae</taxon>
        <taxon>Prauserella</taxon>
    </lineage>
</organism>
<dbReference type="InterPro" id="IPR045004">
    <property type="entry name" value="ECH_dom"/>
</dbReference>
<dbReference type="InterPro" id="IPR029045">
    <property type="entry name" value="ClpP/crotonase-like_dom_sf"/>
</dbReference>
<feature type="domain" description="Enoyl-CoA hydratase/isomerase" evidence="4">
    <location>
        <begin position="7"/>
        <end position="158"/>
    </location>
</feature>
<evidence type="ECO:0000259" key="4">
    <source>
        <dbReference type="Pfam" id="PF16113"/>
    </source>
</evidence>
<dbReference type="GO" id="GO:0003860">
    <property type="term" value="F:3-hydroxyisobutyryl-CoA hydrolase activity"/>
    <property type="evidence" value="ECO:0007669"/>
    <property type="project" value="UniProtKB-EC"/>
</dbReference>
<dbReference type="Pfam" id="PF16113">
    <property type="entry name" value="ECH_2"/>
    <property type="match status" value="1"/>
</dbReference>
<reference evidence="5" key="1">
    <citation type="submission" date="2020-12" db="EMBL/GenBank/DDBJ databases">
        <title>Prauserella sp. ASG 168, a novel actinomycete isolated from cave rock.</title>
        <authorList>
            <person name="Suriyachadkun C."/>
        </authorList>
    </citation>
    <scope>NUCLEOTIDE SEQUENCE</scope>
    <source>
        <strain evidence="5">ASG 168</strain>
    </source>
</reference>
<dbReference type="PANTHER" id="PTHR43176:SF3">
    <property type="entry name" value="3-HYDROXYISOBUTYRYL-COA HYDROLASE, MITOCHONDRIAL"/>
    <property type="match status" value="1"/>
</dbReference>
<sequence>MGLTGALATHLVASTDLPAFTAALDDTGLDDVLDKFARPTATSTLSELRTHVDSAFAPGSLTEIRTRLHERESEWAQTTLNQLDTASPLCLRLTDELLGLGIDDDLEGCLRRELHAATGLIRESDFAEGIRATLVDKTRDARWSHPGTDAVPHELLRRLVQLSPDRTPTSPP</sequence>
<keyword evidence="3" id="KW-0378">Hydrolase</keyword>
<keyword evidence="6" id="KW-1185">Reference proteome</keyword>
<dbReference type="GO" id="GO:0006574">
    <property type="term" value="P:L-valine catabolic process"/>
    <property type="evidence" value="ECO:0007669"/>
    <property type="project" value="TreeGrafter"/>
</dbReference>
<dbReference type="Proteomes" id="UP000635245">
    <property type="component" value="Unassembled WGS sequence"/>
</dbReference>
<proteinExistence type="predicted"/>
<gene>
    <name evidence="5" type="ORF">JHE00_23070</name>
</gene>
<evidence type="ECO:0000256" key="2">
    <source>
        <dbReference type="ARBA" id="ARBA00011915"/>
    </source>
</evidence>
<accession>A0A934QW01</accession>
<dbReference type="PANTHER" id="PTHR43176">
    <property type="entry name" value="3-HYDROXYISOBUTYRYL-COA HYDROLASE-RELATED"/>
    <property type="match status" value="1"/>
</dbReference>
<dbReference type="SUPFAM" id="SSF52096">
    <property type="entry name" value="ClpP/crotonase"/>
    <property type="match status" value="1"/>
</dbReference>
<comment type="caution">
    <text evidence="5">The sequence shown here is derived from an EMBL/GenBank/DDBJ whole genome shotgun (WGS) entry which is preliminary data.</text>
</comment>
<protein>
    <recommendedName>
        <fullName evidence="2">3-hydroxyisobutyryl-CoA hydrolase</fullName>
        <ecNumber evidence="2">3.1.2.4</ecNumber>
    </recommendedName>
</protein>
<dbReference type="Gene3D" id="3.90.226.10">
    <property type="entry name" value="2-enoyl-CoA Hydratase, Chain A, domain 1"/>
    <property type="match status" value="1"/>
</dbReference>
<evidence type="ECO:0000256" key="3">
    <source>
        <dbReference type="ARBA" id="ARBA00022801"/>
    </source>
</evidence>
<evidence type="ECO:0000256" key="1">
    <source>
        <dbReference type="ARBA" id="ARBA00001709"/>
    </source>
</evidence>
<dbReference type="AlphaFoldDB" id="A0A934QW01"/>
<dbReference type="InterPro" id="IPR032259">
    <property type="entry name" value="HIBYL-CoA-H"/>
</dbReference>